<evidence type="ECO:0000256" key="1">
    <source>
        <dbReference type="PROSITE-ProRule" id="PRU00339"/>
    </source>
</evidence>
<dbReference type="STRING" id="662367.SAMN05216167_103284"/>
<gene>
    <name evidence="4" type="ORF">SAMN05216167_103284</name>
</gene>
<evidence type="ECO:0000256" key="3">
    <source>
        <dbReference type="SAM" id="SignalP"/>
    </source>
</evidence>
<feature type="compositionally biased region" description="Polar residues" evidence="2">
    <location>
        <begin position="53"/>
        <end position="64"/>
    </location>
</feature>
<keyword evidence="3" id="KW-0732">Signal</keyword>
<sequence>MNVRINLIHWTLVALPLLSAAQPKQFITSARSGDTAGHSSTTAQKTDELTPRAESTISNGSDTAGGSINTLPLFGERPKTAAQISEEIHFLNDCDRNFSSRPEASEFFAARGWDYVTKGQLDTATHRFNLSWLLNDKNADSYWGLGVVCYQKNQLPSAIRMLKKGLALADSNIALMTDLATLEIKHYQEKPDINVLADAEGHLQKSIALSPNSAIAYQKLSVVYYLQADYPKAWDYFHQAYKLDLSGLDLAYLNELSAKLPDPKGVFK</sequence>
<feature type="compositionally biased region" description="Polar residues" evidence="2">
    <location>
        <begin position="29"/>
        <end position="44"/>
    </location>
</feature>
<dbReference type="Proteomes" id="UP000198598">
    <property type="component" value="Unassembled WGS sequence"/>
</dbReference>
<keyword evidence="1" id="KW-0802">TPR repeat</keyword>
<name>A0A1I1PHV0_9BACT</name>
<feature type="repeat" description="TPR" evidence="1">
    <location>
        <begin position="214"/>
        <end position="247"/>
    </location>
</feature>
<evidence type="ECO:0000313" key="5">
    <source>
        <dbReference type="Proteomes" id="UP000198598"/>
    </source>
</evidence>
<dbReference type="RefSeq" id="WP_093825711.1">
    <property type="nucleotide sequence ID" value="NZ_FOLQ01000003.1"/>
</dbReference>
<keyword evidence="5" id="KW-1185">Reference proteome</keyword>
<proteinExistence type="predicted"/>
<dbReference type="EMBL" id="FOLQ01000003">
    <property type="protein sequence ID" value="SFD09375.1"/>
    <property type="molecule type" value="Genomic_DNA"/>
</dbReference>
<protein>
    <submittedName>
        <fullName evidence="4">Uncharacterized protein</fullName>
    </submittedName>
</protein>
<feature type="chain" id="PRO_5011554833" evidence="3">
    <location>
        <begin position="22"/>
        <end position="268"/>
    </location>
</feature>
<dbReference type="OrthoDB" id="7058419at2"/>
<dbReference type="PROSITE" id="PS50005">
    <property type="entry name" value="TPR"/>
    <property type="match status" value="1"/>
</dbReference>
<dbReference type="InterPro" id="IPR011990">
    <property type="entry name" value="TPR-like_helical_dom_sf"/>
</dbReference>
<feature type="region of interest" description="Disordered" evidence="2">
    <location>
        <begin position="29"/>
        <end position="64"/>
    </location>
</feature>
<accession>A0A1I1PHV0</accession>
<dbReference type="SMART" id="SM00028">
    <property type="entry name" value="TPR"/>
    <property type="match status" value="2"/>
</dbReference>
<dbReference type="Gene3D" id="1.25.40.10">
    <property type="entry name" value="Tetratricopeptide repeat domain"/>
    <property type="match status" value="2"/>
</dbReference>
<dbReference type="InterPro" id="IPR019734">
    <property type="entry name" value="TPR_rpt"/>
</dbReference>
<reference evidence="4 5" key="1">
    <citation type="submission" date="2016-10" db="EMBL/GenBank/DDBJ databases">
        <authorList>
            <person name="de Groot N.N."/>
        </authorList>
    </citation>
    <scope>NUCLEOTIDE SEQUENCE [LARGE SCALE GENOMIC DNA]</scope>
    <source>
        <strain evidence="4 5">DSM 26130</strain>
    </source>
</reference>
<organism evidence="4 5">
    <name type="scientific">Spirosoma endophyticum</name>
    <dbReference type="NCBI Taxonomy" id="662367"/>
    <lineage>
        <taxon>Bacteria</taxon>
        <taxon>Pseudomonadati</taxon>
        <taxon>Bacteroidota</taxon>
        <taxon>Cytophagia</taxon>
        <taxon>Cytophagales</taxon>
        <taxon>Cytophagaceae</taxon>
        <taxon>Spirosoma</taxon>
    </lineage>
</organism>
<evidence type="ECO:0000256" key="2">
    <source>
        <dbReference type="SAM" id="MobiDB-lite"/>
    </source>
</evidence>
<feature type="signal peptide" evidence="3">
    <location>
        <begin position="1"/>
        <end position="21"/>
    </location>
</feature>
<evidence type="ECO:0000313" key="4">
    <source>
        <dbReference type="EMBL" id="SFD09375.1"/>
    </source>
</evidence>
<dbReference type="SUPFAM" id="SSF48452">
    <property type="entry name" value="TPR-like"/>
    <property type="match status" value="1"/>
</dbReference>
<dbReference type="AlphaFoldDB" id="A0A1I1PHV0"/>